<dbReference type="InParanoid" id="A0A2J7QPT1"/>
<gene>
    <name evidence="4" type="ORF">B7P43_G06130</name>
</gene>
<dbReference type="FunCoup" id="A0A2J7QPT1">
    <property type="interactions" value="1392"/>
</dbReference>
<reference evidence="4 5" key="1">
    <citation type="submission" date="2017-12" db="EMBL/GenBank/DDBJ databases">
        <title>Hemimetabolous genomes reveal molecular basis of termite eusociality.</title>
        <authorList>
            <person name="Harrison M.C."/>
            <person name="Jongepier E."/>
            <person name="Robertson H.M."/>
            <person name="Arning N."/>
            <person name="Bitard-Feildel T."/>
            <person name="Chao H."/>
            <person name="Childers C.P."/>
            <person name="Dinh H."/>
            <person name="Doddapaneni H."/>
            <person name="Dugan S."/>
            <person name="Gowin J."/>
            <person name="Greiner C."/>
            <person name="Han Y."/>
            <person name="Hu H."/>
            <person name="Hughes D.S.T."/>
            <person name="Huylmans A.-K."/>
            <person name="Kemena C."/>
            <person name="Kremer L.P.M."/>
            <person name="Lee S.L."/>
            <person name="Lopez-Ezquerra A."/>
            <person name="Mallet L."/>
            <person name="Monroy-Kuhn J.M."/>
            <person name="Moser A."/>
            <person name="Murali S.C."/>
            <person name="Muzny D.M."/>
            <person name="Otani S."/>
            <person name="Piulachs M.-D."/>
            <person name="Poelchau M."/>
            <person name="Qu J."/>
            <person name="Schaub F."/>
            <person name="Wada-Katsumata A."/>
            <person name="Worley K.C."/>
            <person name="Xie Q."/>
            <person name="Ylla G."/>
            <person name="Poulsen M."/>
            <person name="Gibbs R.A."/>
            <person name="Schal C."/>
            <person name="Richards S."/>
            <person name="Belles X."/>
            <person name="Korb J."/>
            <person name="Bornberg-Bauer E."/>
        </authorList>
    </citation>
    <scope>NUCLEOTIDE SEQUENCE [LARGE SCALE GENOMIC DNA]</scope>
    <source>
        <tissue evidence="4">Whole body</tissue>
    </source>
</reference>
<dbReference type="PROSITE" id="PS50097">
    <property type="entry name" value="BTB"/>
    <property type="match status" value="1"/>
</dbReference>
<proteinExistence type="predicted"/>
<evidence type="ECO:0000256" key="1">
    <source>
        <dbReference type="ARBA" id="ARBA00022473"/>
    </source>
</evidence>
<feature type="region of interest" description="Disordered" evidence="2">
    <location>
        <begin position="28"/>
        <end position="47"/>
    </location>
</feature>
<dbReference type="OrthoDB" id="6359943at2759"/>
<evidence type="ECO:0000313" key="5">
    <source>
        <dbReference type="Proteomes" id="UP000235965"/>
    </source>
</evidence>
<dbReference type="PANTHER" id="PTHR23231:SF17">
    <property type="entry name" value="BTB DOMAIN-CONTAINING PROTEIN"/>
    <property type="match status" value="1"/>
</dbReference>
<dbReference type="Gene3D" id="3.30.710.10">
    <property type="entry name" value="Potassium Channel Kv1.1, Chain A"/>
    <property type="match status" value="1"/>
</dbReference>
<accession>A0A2J7QPT1</accession>
<comment type="caution">
    <text evidence="4">The sequence shown here is derived from an EMBL/GenBank/DDBJ whole genome shotgun (WGS) entry which is preliminary data.</text>
</comment>
<dbReference type="CDD" id="cd18305">
    <property type="entry name" value="BTB_POZ_GCL"/>
    <property type="match status" value="1"/>
</dbReference>
<dbReference type="Proteomes" id="UP000235965">
    <property type="component" value="Unassembled WGS sequence"/>
</dbReference>
<keyword evidence="1" id="KW-0217">Developmental protein</keyword>
<dbReference type="InterPro" id="IPR043380">
    <property type="entry name" value="Gcl-like"/>
</dbReference>
<evidence type="ECO:0000259" key="3">
    <source>
        <dbReference type="PROSITE" id="PS50097"/>
    </source>
</evidence>
<keyword evidence="5" id="KW-1185">Reference proteome</keyword>
<dbReference type="SMART" id="SM00225">
    <property type="entry name" value="BTB"/>
    <property type="match status" value="1"/>
</dbReference>
<dbReference type="InterPro" id="IPR000210">
    <property type="entry name" value="BTB/POZ_dom"/>
</dbReference>
<feature type="compositionally biased region" description="Acidic residues" evidence="2">
    <location>
        <begin position="35"/>
        <end position="44"/>
    </location>
</feature>
<evidence type="ECO:0000256" key="2">
    <source>
        <dbReference type="SAM" id="MobiDB-lite"/>
    </source>
</evidence>
<protein>
    <recommendedName>
        <fullName evidence="3">BTB domain-containing protein</fullName>
    </recommendedName>
</protein>
<feature type="domain" description="BTB" evidence="3">
    <location>
        <begin position="76"/>
        <end position="146"/>
    </location>
</feature>
<evidence type="ECO:0000313" key="4">
    <source>
        <dbReference type="EMBL" id="PNF30591.1"/>
    </source>
</evidence>
<dbReference type="GO" id="GO:0007281">
    <property type="term" value="P:germ cell development"/>
    <property type="evidence" value="ECO:0007669"/>
    <property type="project" value="InterPro"/>
</dbReference>
<dbReference type="SUPFAM" id="SSF54695">
    <property type="entry name" value="POZ domain"/>
    <property type="match status" value="1"/>
</dbReference>
<dbReference type="InterPro" id="IPR011333">
    <property type="entry name" value="SKP1/BTB/POZ_sf"/>
</dbReference>
<organism evidence="4 5">
    <name type="scientific">Cryptotermes secundus</name>
    <dbReference type="NCBI Taxonomy" id="105785"/>
    <lineage>
        <taxon>Eukaryota</taxon>
        <taxon>Metazoa</taxon>
        <taxon>Ecdysozoa</taxon>
        <taxon>Arthropoda</taxon>
        <taxon>Hexapoda</taxon>
        <taxon>Insecta</taxon>
        <taxon>Pterygota</taxon>
        <taxon>Neoptera</taxon>
        <taxon>Polyneoptera</taxon>
        <taxon>Dictyoptera</taxon>
        <taxon>Blattodea</taxon>
        <taxon>Blattoidea</taxon>
        <taxon>Termitoidae</taxon>
        <taxon>Kalotermitidae</taxon>
        <taxon>Cryptotermitinae</taxon>
        <taxon>Cryptotermes</taxon>
    </lineage>
</organism>
<dbReference type="PANTHER" id="PTHR23231">
    <property type="entry name" value="GERM CELL-LESS PROTEIN"/>
    <property type="match status" value="1"/>
</dbReference>
<name>A0A2J7QPT1_9NEOP</name>
<sequence>MGESLSTFLSDYCHPHIVATNVRAFVSRKRRRDETEDEDNDPDMMLEKTLHTPKKKKLVSTAQYIYRALFKEGNNSDVTVIALGKPWKLHKVYLCQSPYFSSMFSGAWREAKEDIVEIKVVDPKINLDSLCTVLGSLYLDEITLEPIEVVPTLATATLFQLDGIIDQCTEIMIETVNAETAVKYYDAAYEYGVKKVKDVAFKWLLINLLSYFPEQSKNLREISVDLMEKLISNPDLFVMQTEFSIYVLLRFWMFLQLHPERDSSRESVLEAQQYFQNRKDEEPFLVTREGKRFAGPFEALRLQHLVNHHLDIDMLKCDRIVPQDWLAPLVSQQWYRMLRLDQGLDRGPKSMGNEEFCRDCVRCGRTLVNAGEHVWRWTGFNMGLDLIWSCSTHTLRVKRNHHTEHEVMLSMQSRRHILCRVTLVSLNEQRQVKHTQSTGLKSLSLFKNEEVTLLVLDKDLTYPLLLSVNLLFSSPVTSSQESGLTDGLPLPSPAQIVIQER</sequence>
<dbReference type="CDD" id="cd18495">
    <property type="entry name" value="BACK_GCL"/>
    <property type="match status" value="1"/>
</dbReference>
<dbReference type="EMBL" id="NEVH01012087">
    <property type="protein sequence ID" value="PNF30591.1"/>
    <property type="molecule type" value="Genomic_DNA"/>
</dbReference>
<dbReference type="AlphaFoldDB" id="A0A2J7QPT1"/>
<dbReference type="Pfam" id="PF00651">
    <property type="entry name" value="BTB"/>
    <property type="match status" value="1"/>
</dbReference>